<dbReference type="InterPro" id="IPR001296">
    <property type="entry name" value="Glyco_trans_1"/>
</dbReference>
<organism evidence="3 4">
    <name type="scientific">Arcicella aquatica</name>
    <dbReference type="NCBI Taxonomy" id="217141"/>
    <lineage>
        <taxon>Bacteria</taxon>
        <taxon>Pseudomonadati</taxon>
        <taxon>Bacteroidota</taxon>
        <taxon>Cytophagia</taxon>
        <taxon>Cytophagales</taxon>
        <taxon>Flectobacillaceae</taxon>
        <taxon>Arcicella</taxon>
    </lineage>
</organism>
<feature type="domain" description="Glycosyl transferase family 1" evidence="2">
    <location>
        <begin position="208"/>
        <end position="376"/>
    </location>
</feature>
<name>A0ABU5QL50_9BACT</name>
<keyword evidence="3" id="KW-0328">Glycosyltransferase</keyword>
<comment type="caution">
    <text evidence="3">The sequence shown here is derived from an EMBL/GenBank/DDBJ whole genome shotgun (WGS) entry which is preliminary data.</text>
</comment>
<dbReference type="Gene3D" id="3.40.50.2000">
    <property type="entry name" value="Glycogen Phosphorylase B"/>
    <property type="match status" value="1"/>
</dbReference>
<dbReference type="PANTHER" id="PTHR46401">
    <property type="entry name" value="GLYCOSYLTRANSFERASE WBBK-RELATED"/>
    <property type="match status" value="1"/>
</dbReference>
<keyword evidence="4" id="KW-1185">Reference proteome</keyword>
<dbReference type="Proteomes" id="UP001304671">
    <property type="component" value="Unassembled WGS sequence"/>
</dbReference>
<evidence type="ECO:0000313" key="3">
    <source>
        <dbReference type="EMBL" id="MEA5257777.1"/>
    </source>
</evidence>
<reference evidence="3 4" key="1">
    <citation type="submission" date="2023-12" db="EMBL/GenBank/DDBJ databases">
        <title>Novel species of the genus Arcicella isolated from rivers.</title>
        <authorList>
            <person name="Lu H."/>
        </authorList>
    </citation>
    <scope>NUCLEOTIDE SEQUENCE [LARGE SCALE GENOMIC DNA]</scope>
    <source>
        <strain evidence="3 4">LMG 21963</strain>
    </source>
</reference>
<evidence type="ECO:0000313" key="4">
    <source>
        <dbReference type="Proteomes" id="UP001304671"/>
    </source>
</evidence>
<keyword evidence="1 3" id="KW-0808">Transferase</keyword>
<dbReference type="EMBL" id="JAYFUL010000009">
    <property type="protein sequence ID" value="MEA5257777.1"/>
    <property type="molecule type" value="Genomic_DNA"/>
</dbReference>
<dbReference type="Pfam" id="PF00534">
    <property type="entry name" value="Glycos_transf_1"/>
    <property type="match status" value="1"/>
</dbReference>
<dbReference type="SUPFAM" id="SSF53756">
    <property type="entry name" value="UDP-Glycosyltransferase/glycogen phosphorylase"/>
    <property type="match status" value="1"/>
</dbReference>
<dbReference type="EC" id="2.4.-.-" evidence="3"/>
<evidence type="ECO:0000256" key="1">
    <source>
        <dbReference type="ARBA" id="ARBA00022679"/>
    </source>
</evidence>
<gene>
    <name evidence="3" type="ORF">VB264_08270</name>
</gene>
<dbReference type="RefSeq" id="WP_323248380.1">
    <property type="nucleotide sequence ID" value="NZ_JAYFUL010000009.1"/>
</dbReference>
<dbReference type="PANTHER" id="PTHR46401:SF2">
    <property type="entry name" value="GLYCOSYLTRANSFERASE WBBK-RELATED"/>
    <property type="match status" value="1"/>
</dbReference>
<protein>
    <submittedName>
        <fullName evidence="3">Glycosyltransferase</fullName>
        <ecNumber evidence="3">2.4.-.-</ecNumber>
    </submittedName>
</protein>
<sequence length="397" mass="45795">MSFQKTVLIFEPDASGHHPGYLYHLLLHFLTEQYDFQLAVLVNPDFFEKHPTIIQNTTSDNIKWMSTSEQTFQNWQEAKSNVIKRAKLEWAICCEYAKVLQAKSIFMMYFDHFQLACFTEPTPPCPISGIFFRPTLVNYPAYSIKEKINYWRKYLLLRAVTHRKFLNTLFCLDPFAVEFIQNNWQTYNVKFLPDPVQIYPSTQPAITLKNELGISPEKTVLLIFGHLDDRKGITKVMDTLTQLSNEKAKNVCLLVVGPWDMNEKLVFEEKLAKLAQKKTVQVVTHNDFVADENIQSFFEVADYVLALYQKHIGMSAIMVRAASAQKPLITYNYGLMGKITAEKQLGLIIDEAIEDDLLVKLETLLATKQVIGNHQQMKEFAHLNQAKNYAKTILDSF</sequence>
<evidence type="ECO:0000259" key="2">
    <source>
        <dbReference type="Pfam" id="PF00534"/>
    </source>
</evidence>
<accession>A0ABU5QL50</accession>
<proteinExistence type="predicted"/>
<dbReference type="GO" id="GO:0016757">
    <property type="term" value="F:glycosyltransferase activity"/>
    <property type="evidence" value="ECO:0007669"/>
    <property type="project" value="UniProtKB-KW"/>
</dbReference>